<gene>
    <name evidence="2" type="ORF">N0V87_002062</name>
</gene>
<feature type="region of interest" description="Disordered" evidence="1">
    <location>
        <begin position="340"/>
        <end position="436"/>
    </location>
</feature>
<sequence>MAVRTQEKPHKAEDEGDVSHCVHNLIDAFTNGLNIFKRLRERRRKHKARKEIQAPEPINSAELQLSNSLRRGPQDLSERYEECYGQKGMGSRFAKGDSAIAHASLAEILMRLNTGLVSIITAFLHHEQKGVHGHMKMNYKSLTDLSEASRRDALTSMSQLYQRLSQSQLQIHPALRTNAPQYAESSGNSSDSSKDTRKSTASKRRPSGSHVTKMATKSSSQPQLCMVRSKSRNTTRRDSTSKSSTSKPTSKSNSPHASPYTSPLQSPVPEYAVLDPMIFNRPDMKSAAQARGVYADAPLQRPHSDRKRVDSLDVVRPAAWSPYAQSYDYFSFMPEHINQPTPKLPDFTSTPRRPSLSTPKPSTSSPKKQESSKKQQPPPVPAKPSALSNTKLEAMSVASAIPSPLRPTPPSGIPAPVKRRLDKATPSSYTFASDSTKLGEIPETRWAKPWDYERAEMLNNMAAAAAKVRVPSPAQEDKKSKEKEKERKGLRFWKRGETA</sequence>
<dbReference type="OrthoDB" id="5226911at2759"/>
<keyword evidence="3" id="KW-1185">Reference proteome</keyword>
<reference evidence="2" key="1">
    <citation type="submission" date="2022-10" db="EMBL/GenBank/DDBJ databases">
        <title>Tapping the CABI collections for fungal endophytes: first genome assemblies for Collariella, Neodidymelliopsis, Ascochyta clinopodiicola, Didymella pomorum, Didymosphaeria variabile, Neocosmospora piperis and Neocucurbitaria cava.</title>
        <authorList>
            <person name="Hill R."/>
        </authorList>
    </citation>
    <scope>NUCLEOTIDE SEQUENCE</scope>
    <source>
        <strain evidence="2">IMI 360193</strain>
    </source>
</reference>
<dbReference type="Proteomes" id="UP001140562">
    <property type="component" value="Unassembled WGS sequence"/>
</dbReference>
<evidence type="ECO:0000313" key="2">
    <source>
        <dbReference type="EMBL" id="KAJ4341023.1"/>
    </source>
</evidence>
<proteinExistence type="predicted"/>
<protein>
    <submittedName>
        <fullName evidence="2">Uncharacterized protein</fullName>
    </submittedName>
</protein>
<evidence type="ECO:0000256" key="1">
    <source>
        <dbReference type="SAM" id="MobiDB-lite"/>
    </source>
</evidence>
<name>A0A9W9C232_9PLEO</name>
<feature type="compositionally biased region" description="Polar residues" evidence="1">
    <location>
        <begin position="425"/>
        <end position="436"/>
    </location>
</feature>
<feature type="region of interest" description="Disordered" evidence="1">
    <location>
        <begin position="180"/>
        <end position="267"/>
    </location>
</feature>
<evidence type="ECO:0000313" key="3">
    <source>
        <dbReference type="Proteomes" id="UP001140562"/>
    </source>
</evidence>
<feature type="compositionally biased region" description="Basic and acidic residues" evidence="1">
    <location>
        <begin position="475"/>
        <end position="499"/>
    </location>
</feature>
<dbReference type="AlphaFoldDB" id="A0A9W9C232"/>
<feature type="compositionally biased region" description="Low complexity" evidence="1">
    <location>
        <begin position="349"/>
        <end position="366"/>
    </location>
</feature>
<accession>A0A9W9C232</accession>
<comment type="caution">
    <text evidence="2">The sequence shown here is derived from an EMBL/GenBank/DDBJ whole genome shotgun (WGS) entry which is preliminary data.</text>
</comment>
<organism evidence="2 3">
    <name type="scientific">Didymella glomerata</name>
    <dbReference type="NCBI Taxonomy" id="749621"/>
    <lineage>
        <taxon>Eukaryota</taxon>
        <taxon>Fungi</taxon>
        <taxon>Dikarya</taxon>
        <taxon>Ascomycota</taxon>
        <taxon>Pezizomycotina</taxon>
        <taxon>Dothideomycetes</taxon>
        <taxon>Pleosporomycetidae</taxon>
        <taxon>Pleosporales</taxon>
        <taxon>Pleosporineae</taxon>
        <taxon>Didymellaceae</taxon>
        <taxon>Didymella</taxon>
    </lineage>
</organism>
<feature type="compositionally biased region" description="Pro residues" evidence="1">
    <location>
        <begin position="404"/>
        <end position="413"/>
    </location>
</feature>
<feature type="region of interest" description="Disordered" evidence="1">
    <location>
        <begin position="467"/>
        <end position="499"/>
    </location>
</feature>
<feature type="compositionally biased region" description="Low complexity" evidence="1">
    <location>
        <begin position="241"/>
        <end position="255"/>
    </location>
</feature>
<dbReference type="EMBL" id="JAPEUV010000013">
    <property type="protein sequence ID" value="KAJ4341023.1"/>
    <property type="molecule type" value="Genomic_DNA"/>
</dbReference>